<keyword evidence="1" id="KW-0472">Membrane</keyword>
<reference evidence="2 3" key="1">
    <citation type="submission" date="2019-07" db="EMBL/GenBank/DDBJ databases">
        <title>Lentzea xizangensis sp. nov., isolated from Qinghai-Tibetan Plateau Soils.</title>
        <authorList>
            <person name="Huang J."/>
        </authorList>
    </citation>
    <scope>NUCLEOTIDE SEQUENCE [LARGE SCALE GENOMIC DNA]</scope>
    <source>
        <strain evidence="2 3">FXJ1.1311</strain>
    </source>
</reference>
<feature type="transmembrane region" description="Helical" evidence="1">
    <location>
        <begin position="47"/>
        <end position="68"/>
    </location>
</feature>
<comment type="caution">
    <text evidence="2">The sequence shown here is derived from an EMBL/GenBank/DDBJ whole genome shotgun (WGS) entry which is preliminary data.</text>
</comment>
<dbReference type="Proteomes" id="UP000316639">
    <property type="component" value="Unassembled WGS sequence"/>
</dbReference>
<gene>
    <name evidence="2" type="ORF">FKR81_28690</name>
</gene>
<keyword evidence="1" id="KW-0812">Transmembrane</keyword>
<feature type="transmembrane region" description="Helical" evidence="1">
    <location>
        <begin position="89"/>
        <end position="109"/>
    </location>
</feature>
<evidence type="ECO:0000313" key="3">
    <source>
        <dbReference type="Proteomes" id="UP000316639"/>
    </source>
</evidence>
<keyword evidence="3" id="KW-1185">Reference proteome</keyword>
<organism evidence="2 3">
    <name type="scientific">Lentzea tibetensis</name>
    <dbReference type="NCBI Taxonomy" id="2591470"/>
    <lineage>
        <taxon>Bacteria</taxon>
        <taxon>Bacillati</taxon>
        <taxon>Actinomycetota</taxon>
        <taxon>Actinomycetes</taxon>
        <taxon>Pseudonocardiales</taxon>
        <taxon>Pseudonocardiaceae</taxon>
        <taxon>Lentzea</taxon>
    </lineage>
</organism>
<evidence type="ECO:0000256" key="1">
    <source>
        <dbReference type="SAM" id="Phobius"/>
    </source>
</evidence>
<keyword evidence="1" id="KW-1133">Transmembrane helix</keyword>
<dbReference type="OrthoDB" id="3698515at2"/>
<dbReference type="EMBL" id="VOBR01000021">
    <property type="protein sequence ID" value="TWP48274.1"/>
    <property type="molecule type" value="Genomic_DNA"/>
</dbReference>
<sequence length="110" mass="11475">MKTTAILTTSSRSRRITWGFGLSIAIGLIGVPLVLLAIWPGADHSPYAANTVVLALGVLLSSISYLFGRIALAAVTEGRRNAIAPPTRRPYYVAAGALVVGVLSLLIAMA</sequence>
<dbReference type="AlphaFoldDB" id="A0A563EMD1"/>
<evidence type="ECO:0000313" key="2">
    <source>
        <dbReference type="EMBL" id="TWP48274.1"/>
    </source>
</evidence>
<feature type="transmembrane region" description="Helical" evidence="1">
    <location>
        <begin position="20"/>
        <end position="41"/>
    </location>
</feature>
<dbReference type="RefSeq" id="WP_146356436.1">
    <property type="nucleotide sequence ID" value="NZ_VOBR01000021.1"/>
</dbReference>
<protein>
    <submittedName>
        <fullName evidence="2">Uncharacterized protein</fullName>
    </submittedName>
</protein>
<proteinExistence type="predicted"/>
<accession>A0A563EMD1</accession>
<name>A0A563EMD1_9PSEU</name>